<evidence type="ECO:0000256" key="1">
    <source>
        <dbReference type="ARBA" id="ARBA00022723"/>
    </source>
</evidence>
<dbReference type="GO" id="GO:0005829">
    <property type="term" value="C:cytosol"/>
    <property type="evidence" value="ECO:0007669"/>
    <property type="project" value="TreeGrafter"/>
</dbReference>
<sequence length="384" mass="40255">MSSPPSSLAVVRSAADLGEQCAGSAASAAVLLFGADWHEACPMLETVLGALAPSYRPDSSSSSSGAASMLFGTVDAEAAADLSESYGVTMVPTVLLLLPSGSGAFGVVSERLEGEDLANPSALTLAVQRLAKAASAGGGTGSGGAPPALTETTGSGAALGPGEDLDARLEKLVRMDTVVLFMKGTPDKPRCGFSRQAVELLADQKISTYASFDILADEAVRQGLKKYSDWPTYPQIYVRGELMGGLDIMKETAAEGSLLDDWDLRGPETEAGASASESLNDRLAALVRRHPVMLFMKGLPSNPRCGFSRQIVELLDSIQDDGGGISYDSFDILGDDSVRQGLKEFSDWPTFPQLYVNGDLIGGLDIVRELHESGELVDTLREGQ</sequence>
<organism evidence="6 7">
    <name type="scientific">Pseudo-nitzschia multistriata</name>
    <dbReference type="NCBI Taxonomy" id="183589"/>
    <lineage>
        <taxon>Eukaryota</taxon>
        <taxon>Sar</taxon>
        <taxon>Stramenopiles</taxon>
        <taxon>Ochrophyta</taxon>
        <taxon>Bacillariophyta</taxon>
        <taxon>Bacillariophyceae</taxon>
        <taxon>Bacillariophycidae</taxon>
        <taxon>Bacillariales</taxon>
        <taxon>Bacillariaceae</taxon>
        <taxon>Pseudo-nitzschia</taxon>
    </lineage>
</organism>
<dbReference type="InterPro" id="IPR004480">
    <property type="entry name" value="Monothiol_GRX-rel"/>
</dbReference>
<dbReference type="Gene3D" id="3.40.30.10">
    <property type="entry name" value="Glutaredoxin"/>
    <property type="match status" value="3"/>
</dbReference>
<dbReference type="GO" id="GO:0046872">
    <property type="term" value="F:metal ion binding"/>
    <property type="evidence" value="ECO:0007669"/>
    <property type="project" value="UniProtKB-KW"/>
</dbReference>
<dbReference type="AlphaFoldDB" id="A0A448ZLN8"/>
<reference evidence="6 7" key="1">
    <citation type="submission" date="2019-01" db="EMBL/GenBank/DDBJ databases">
        <authorList>
            <person name="Ferrante I. M."/>
        </authorList>
    </citation>
    <scope>NUCLEOTIDE SEQUENCE [LARGE SCALE GENOMIC DNA]</scope>
    <source>
        <strain evidence="6 7">B856</strain>
    </source>
</reference>
<feature type="domain" description="Glutaredoxin" evidence="5">
    <location>
        <begin position="292"/>
        <end position="361"/>
    </location>
</feature>
<dbReference type="PANTHER" id="PTHR10293">
    <property type="entry name" value="GLUTAREDOXIN FAMILY MEMBER"/>
    <property type="match status" value="1"/>
</dbReference>
<dbReference type="Pfam" id="PF00462">
    <property type="entry name" value="Glutaredoxin"/>
    <property type="match status" value="2"/>
</dbReference>
<keyword evidence="3" id="KW-0411">Iron-sulfur</keyword>
<dbReference type="GO" id="GO:0051536">
    <property type="term" value="F:iron-sulfur cluster binding"/>
    <property type="evidence" value="ECO:0007669"/>
    <property type="project" value="UniProtKB-KW"/>
</dbReference>
<gene>
    <name evidence="6" type="ORF">PSNMU_V1.4_AUG-EV-PASAV3_0099500</name>
</gene>
<evidence type="ECO:0000256" key="3">
    <source>
        <dbReference type="ARBA" id="ARBA00023014"/>
    </source>
</evidence>
<dbReference type="CDD" id="cd03028">
    <property type="entry name" value="GRX_PICOT_like"/>
    <property type="match status" value="2"/>
</dbReference>
<proteinExistence type="predicted"/>
<dbReference type="EMBL" id="CAACVS010000499">
    <property type="protein sequence ID" value="VEU42951.1"/>
    <property type="molecule type" value="Genomic_DNA"/>
</dbReference>
<evidence type="ECO:0000256" key="2">
    <source>
        <dbReference type="ARBA" id="ARBA00023004"/>
    </source>
</evidence>
<dbReference type="SUPFAM" id="SSF52833">
    <property type="entry name" value="Thioredoxin-like"/>
    <property type="match status" value="3"/>
</dbReference>
<evidence type="ECO:0000313" key="7">
    <source>
        <dbReference type="Proteomes" id="UP000291116"/>
    </source>
</evidence>
<accession>A0A448ZLN8</accession>
<feature type="region of interest" description="Disordered" evidence="4">
    <location>
        <begin position="136"/>
        <end position="161"/>
    </location>
</feature>
<dbReference type="FunFam" id="3.40.30.10:FF:000012">
    <property type="entry name" value="Monothiol glutaredoxin"/>
    <property type="match status" value="2"/>
</dbReference>
<keyword evidence="7" id="KW-1185">Reference proteome</keyword>
<keyword evidence="1" id="KW-0479">Metal-binding</keyword>
<dbReference type="OrthoDB" id="415696at2759"/>
<dbReference type="PROSITE" id="PS51354">
    <property type="entry name" value="GLUTAREDOXIN_2"/>
    <property type="match status" value="2"/>
</dbReference>
<evidence type="ECO:0000256" key="4">
    <source>
        <dbReference type="SAM" id="MobiDB-lite"/>
    </source>
</evidence>
<feature type="domain" description="Glutaredoxin" evidence="5">
    <location>
        <begin position="178"/>
        <end position="242"/>
    </location>
</feature>
<dbReference type="InterPro" id="IPR036249">
    <property type="entry name" value="Thioredoxin-like_sf"/>
</dbReference>
<protein>
    <recommendedName>
        <fullName evidence="5">Glutaredoxin domain-containing protein</fullName>
    </recommendedName>
</protein>
<evidence type="ECO:0000259" key="5">
    <source>
        <dbReference type="Pfam" id="PF00462"/>
    </source>
</evidence>
<dbReference type="GO" id="GO:0006879">
    <property type="term" value="P:intracellular iron ion homeostasis"/>
    <property type="evidence" value="ECO:0007669"/>
    <property type="project" value="TreeGrafter"/>
</dbReference>
<dbReference type="GO" id="GO:0005634">
    <property type="term" value="C:nucleus"/>
    <property type="evidence" value="ECO:0007669"/>
    <property type="project" value="TreeGrafter"/>
</dbReference>
<keyword evidence="2" id="KW-0408">Iron</keyword>
<dbReference type="InterPro" id="IPR033658">
    <property type="entry name" value="GRX_PICOT-like"/>
</dbReference>
<dbReference type="Proteomes" id="UP000291116">
    <property type="component" value="Unassembled WGS sequence"/>
</dbReference>
<dbReference type="InterPro" id="IPR002109">
    <property type="entry name" value="Glutaredoxin"/>
</dbReference>
<evidence type="ECO:0000313" key="6">
    <source>
        <dbReference type="EMBL" id="VEU42951.1"/>
    </source>
</evidence>
<dbReference type="PANTHER" id="PTHR10293:SF73">
    <property type="entry name" value="GLUTAREDOXIN-3"/>
    <property type="match status" value="1"/>
</dbReference>
<name>A0A448ZLN8_9STRA</name>